<dbReference type="AlphaFoldDB" id="C5LVX5"/>
<name>C5LVX5_PERM5</name>
<evidence type="ECO:0000313" key="2">
    <source>
        <dbReference type="Proteomes" id="UP000007800"/>
    </source>
</evidence>
<dbReference type="GeneID" id="9044617"/>
<keyword evidence="2" id="KW-1185">Reference proteome</keyword>
<evidence type="ECO:0000313" key="1">
    <source>
        <dbReference type="EMBL" id="EEQ99126.1"/>
    </source>
</evidence>
<evidence type="ECO:0008006" key="3">
    <source>
        <dbReference type="Google" id="ProtNLM"/>
    </source>
</evidence>
<dbReference type="OrthoDB" id="6131392at2759"/>
<sequence length="408" mass="45731">MHPECSIYQGITLIEDEGNRTYGELTRLAFGVSIAPKVLRSVIDFILEEAGIDGGVEPYFDDLRVPKSQVDNVVKALNQNGFSLKEPEEAETSGILGLQRIPGNIWTRRSPLGPIQGETYHHLKSWVATLACSHYPVLRWLRPAARGLERIGHLENPSASKSLLLSQNILRKCEALHRDIFSRGDPATGKVTVDAGSTWRLYCDASDLSLGACLYFGSTYVEDVSWLRKLGDIRLIDVVELEAALKGLNTLVLSWRRTLGMTGRQSIEVYTDNRPVLEQLQRKLASHWHSSEGLTVGSAEARLQMIEDTFEVSGLSVSYHYVESERNPADHLTRLPTYLRWKKPSRRSPAPQLAAPAILADQEESWREASQANEDGLYIPDSHLIEFLTEVHNDHHEGSEGLFNRLRG</sequence>
<accession>C5LVX5</accession>
<dbReference type="EMBL" id="GG686026">
    <property type="protein sequence ID" value="EEQ99126.1"/>
    <property type="molecule type" value="Genomic_DNA"/>
</dbReference>
<dbReference type="RefSeq" id="XP_002766409.1">
    <property type="nucleotide sequence ID" value="XM_002766363.1"/>
</dbReference>
<dbReference type="Proteomes" id="UP000007800">
    <property type="component" value="Unassembled WGS sequence"/>
</dbReference>
<organism evidence="2">
    <name type="scientific">Perkinsus marinus (strain ATCC 50983 / TXsc)</name>
    <dbReference type="NCBI Taxonomy" id="423536"/>
    <lineage>
        <taxon>Eukaryota</taxon>
        <taxon>Sar</taxon>
        <taxon>Alveolata</taxon>
        <taxon>Perkinsozoa</taxon>
        <taxon>Perkinsea</taxon>
        <taxon>Perkinsida</taxon>
        <taxon>Perkinsidae</taxon>
        <taxon>Perkinsus</taxon>
    </lineage>
</organism>
<protein>
    <recommendedName>
        <fullName evidence="3">RNase H type-1 domain-containing protein</fullName>
    </recommendedName>
</protein>
<reference evidence="1 2" key="1">
    <citation type="submission" date="2008-07" db="EMBL/GenBank/DDBJ databases">
        <authorList>
            <person name="El-Sayed N."/>
            <person name="Caler E."/>
            <person name="Inman J."/>
            <person name="Amedeo P."/>
            <person name="Hass B."/>
            <person name="Wortman J."/>
        </authorList>
    </citation>
    <scope>NUCLEOTIDE SEQUENCE [LARGE SCALE GENOMIC DNA]</scope>
    <source>
        <strain evidence="2">ATCC 50983 / TXsc</strain>
    </source>
</reference>
<gene>
    <name evidence="1" type="ORF">Pmar_PMAR023848</name>
</gene>
<dbReference type="OMA" id="PLEDECH"/>
<dbReference type="InParanoid" id="C5LVX5"/>
<proteinExistence type="predicted"/>